<evidence type="ECO:0000313" key="2">
    <source>
        <dbReference type="EMBL" id="CDY39991.1"/>
    </source>
</evidence>
<dbReference type="EMBL" id="LK032461">
    <property type="protein sequence ID" value="CDY39991.1"/>
    <property type="molecule type" value="Genomic_DNA"/>
</dbReference>
<protein>
    <submittedName>
        <fullName evidence="2">BnaC06g40690D protein</fullName>
    </submittedName>
</protein>
<evidence type="ECO:0000313" key="3">
    <source>
        <dbReference type="Proteomes" id="UP000028999"/>
    </source>
</evidence>
<proteinExistence type="predicted"/>
<name>A0A078HQS7_BRANA</name>
<keyword evidence="3" id="KW-1185">Reference proteome</keyword>
<organism evidence="2 3">
    <name type="scientific">Brassica napus</name>
    <name type="common">Rape</name>
    <dbReference type="NCBI Taxonomy" id="3708"/>
    <lineage>
        <taxon>Eukaryota</taxon>
        <taxon>Viridiplantae</taxon>
        <taxon>Streptophyta</taxon>
        <taxon>Embryophyta</taxon>
        <taxon>Tracheophyta</taxon>
        <taxon>Spermatophyta</taxon>
        <taxon>Magnoliopsida</taxon>
        <taxon>eudicotyledons</taxon>
        <taxon>Gunneridae</taxon>
        <taxon>Pentapetalae</taxon>
        <taxon>rosids</taxon>
        <taxon>malvids</taxon>
        <taxon>Brassicales</taxon>
        <taxon>Brassicaceae</taxon>
        <taxon>Brassiceae</taxon>
        <taxon>Brassica</taxon>
    </lineage>
</organism>
<dbReference type="PANTHER" id="PTHR31197:SF44">
    <property type="entry name" value="RING-TYPE DOMAIN-CONTAINING PROTEIN"/>
    <property type="match status" value="1"/>
</dbReference>
<dbReference type="Proteomes" id="UP000028999">
    <property type="component" value="Unassembled WGS sequence"/>
</dbReference>
<dbReference type="OMA" id="ERAWDEM"/>
<accession>A0A078HQS7</accession>
<dbReference type="Gramene" id="CDY39991">
    <property type="protein sequence ID" value="CDY39991"/>
    <property type="gene ID" value="GSBRNA2T00068883001"/>
</dbReference>
<dbReference type="STRING" id="3708.A0A078HQS7"/>
<dbReference type="GO" id="GO:0003700">
    <property type="term" value="F:DNA-binding transcription factor activity"/>
    <property type="evidence" value="ECO:0000318"/>
    <property type="project" value="GO_Central"/>
</dbReference>
<dbReference type="InterPro" id="IPR012866">
    <property type="entry name" value="DUF1644"/>
</dbReference>
<dbReference type="Pfam" id="PF07800">
    <property type="entry name" value="DUF1644"/>
    <property type="match status" value="1"/>
</dbReference>
<dbReference type="InterPro" id="IPR013083">
    <property type="entry name" value="Znf_RING/FYVE/PHD"/>
</dbReference>
<sequence>MPKERPVPSNMTRVSPYPLRSSRTQREIQPESPIQTQGPGEWEDIKCVICMEPPHNAVLLKCSSFSKGCCTYMCDTSGRHSNCFKQYCRKNRSRSTKAIRCPNCRGEVKETIKVSAARRYFNAKPRCCAFDGCTFSGTYTQIEKHLKADHPRYSRPLVDPVRERAWDEMQRAAEYTEIMTAAGLPHNTPVHHQLPRHPVIQISVNGVVRNYFFAALTHMPTRVDTQAMGIVPSWTPS</sequence>
<evidence type="ECO:0000256" key="1">
    <source>
        <dbReference type="SAM" id="MobiDB-lite"/>
    </source>
</evidence>
<reference evidence="2 3" key="1">
    <citation type="journal article" date="2014" name="Science">
        <title>Plant genetics. Early allopolyploid evolution in the post-Neolithic Brassica napus oilseed genome.</title>
        <authorList>
            <person name="Chalhoub B."/>
            <person name="Denoeud F."/>
            <person name="Liu S."/>
            <person name="Parkin I.A."/>
            <person name="Tang H."/>
            <person name="Wang X."/>
            <person name="Chiquet J."/>
            <person name="Belcram H."/>
            <person name="Tong C."/>
            <person name="Samans B."/>
            <person name="Correa M."/>
            <person name="Da Silva C."/>
            <person name="Just J."/>
            <person name="Falentin C."/>
            <person name="Koh C.S."/>
            <person name="Le Clainche I."/>
            <person name="Bernard M."/>
            <person name="Bento P."/>
            <person name="Noel B."/>
            <person name="Labadie K."/>
            <person name="Alberti A."/>
            <person name="Charles M."/>
            <person name="Arnaud D."/>
            <person name="Guo H."/>
            <person name="Daviaud C."/>
            <person name="Alamery S."/>
            <person name="Jabbari K."/>
            <person name="Zhao M."/>
            <person name="Edger P.P."/>
            <person name="Chelaifa H."/>
            <person name="Tack D."/>
            <person name="Lassalle G."/>
            <person name="Mestiri I."/>
            <person name="Schnel N."/>
            <person name="Le Paslier M.C."/>
            <person name="Fan G."/>
            <person name="Renault V."/>
            <person name="Bayer P.E."/>
            <person name="Golicz A.A."/>
            <person name="Manoli S."/>
            <person name="Lee T.H."/>
            <person name="Thi V.H."/>
            <person name="Chalabi S."/>
            <person name="Hu Q."/>
            <person name="Fan C."/>
            <person name="Tollenaere R."/>
            <person name="Lu Y."/>
            <person name="Battail C."/>
            <person name="Shen J."/>
            <person name="Sidebottom C.H."/>
            <person name="Wang X."/>
            <person name="Canaguier A."/>
            <person name="Chauveau A."/>
            <person name="Berard A."/>
            <person name="Deniot G."/>
            <person name="Guan M."/>
            <person name="Liu Z."/>
            <person name="Sun F."/>
            <person name="Lim Y.P."/>
            <person name="Lyons E."/>
            <person name="Town C.D."/>
            <person name="Bancroft I."/>
            <person name="Wang X."/>
            <person name="Meng J."/>
            <person name="Ma J."/>
            <person name="Pires J.C."/>
            <person name="King G.J."/>
            <person name="Brunel D."/>
            <person name="Delourme R."/>
            <person name="Renard M."/>
            <person name="Aury J.M."/>
            <person name="Adams K.L."/>
            <person name="Batley J."/>
            <person name="Snowdon R.J."/>
            <person name="Tost J."/>
            <person name="Edwards D."/>
            <person name="Zhou Y."/>
            <person name="Hua W."/>
            <person name="Sharpe A.G."/>
            <person name="Paterson A.H."/>
            <person name="Guan C."/>
            <person name="Wincker P."/>
        </authorList>
    </citation>
    <scope>NUCLEOTIDE SEQUENCE [LARGE SCALE GENOMIC DNA]</scope>
    <source>
        <strain evidence="3">cv. Darmor-bzh</strain>
    </source>
</reference>
<dbReference type="GO" id="GO:0005634">
    <property type="term" value="C:nucleus"/>
    <property type="evidence" value="ECO:0000318"/>
    <property type="project" value="GO_Central"/>
</dbReference>
<gene>
    <name evidence="2" type="primary">BnaC06g40690D</name>
    <name evidence="2" type="ORF">GSBRNA2T00068883001</name>
</gene>
<dbReference type="PANTHER" id="PTHR31197">
    <property type="entry name" value="OS01G0612600 PROTEIN"/>
    <property type="match status" value="1"/>
</dbReference>
<dbReference type="AlphaFoldDB" id="A0A078HQS7"/>
<dbReference type="PaxDb" id="3708-A0A078HQS7"/>
<dbReference type="Gene3D" id="3.30.40.10">
    <property type="entry name" value="Zinc/RING finger domain, C3HC4 (zinc finger)"/>
    <property type="match status" value="1"/>
</dbReference>
<feature type="region of interest" description="Disordered" evidence="1">
    <location>
        <begin position="1"/>
        <end position="38"/>
    </location>
</feature>